<comment type="caution">
    <text evidence="1">The sequence shown here is derived from an EMBL/GenBank/DDBJ whole genome shotgun (WGS) entry which is preliminary data.</text>
</comment>
<dbReference type="Proteomes" id="UP001239213">
    <property type="component" value="Unassembled WGS sequence"/>
</dbReference>
<dbReference type="Pfam" id="PF13561">
    <property type="entry name" value="adh_short_C2"/>
    <property type="match status" value="1"/>
</dbReference>
<protein>
    <recommendedName>
        <fullName evidence="3">Short chain dehydrogenase</fullName>
    </recommendedName>
</protein>
<dbReference type="InterPro" id="IPR036291">
    <property type="entry name" value="NAD(P)-bd_dom_sf"/>
</dbReference>
<evidence type="ECO:0000313" key="2">
    <source>
        <dbReference type="Proteomes" id="UP001239213"/>
    </source>
</evidence>
<organism evidence="1 2">
    <name type="scientific">Colletotrichum cuscutae</name>
    <dbReference type="NCBI Taxonomy" id="1209917"/>
    <lineage>
        <taxon>Eukaryota</taxon>
        <taxon>Fungi</taxon>
        <taxon>Dikarya</taxon>
        <taxon>Ascomycota</taxon>
        <taxon>Pezizomycotina</taxon>
        <taxon>Sordariomycetes</taxon>
        <taxon>Hypocreomycetidae</taxon>
        <taxon>Glomerellales</taxon>
        <taxon>Glomerellaceae</taxon>
        <taxon>Colletotrichum</taxon>
        <taxon>Colletotrichum acutatum species complex</taxon>
    </lineage>
</organism>
<dbReference type="AlphaFoldDB" id="A0AAI9V6Q9"/>
<evidence type="ECO:0000313" key="1">
    <source>
        <dbReference type="EMBL" id="KAK1473880.1"/>
    </source>
</evidence>
<evidence type="ECO:0008006" key="3">
    <source>
        <dbReference type="Google" id="ProtNLM"/>
    </source>
</evidence>
<proteinExistence type="predicted"/>
<dbReference type="EMBL" id="MPDP01000168">
    <property type="protein sequence ID" value="KAK1473880.1"/>
    <property type="molecule type" value="Genomic_DNA"/>
</dbReference>
<dbReference type="Gene3D" id="3.40.50.720">
    <property type="entry name" value="NAD(P)-binding Rossmann-like Domain"/>
    <property type="match status" value="1"/>
</dbReference>
<dbReference type="SUPFAM" id="SSF51735">
    <property type="entry name" value="NAD(P)-binding Rossmann-fold domains"/>
    <property type="match status" value="1"/>
</dbReference>
<gene>
    <name evidence="1" type="ORF">CCUS01_05470</name>
</gene>
<dbReference type="InterPro" id="IPR002347">
    <property type="entry name" value="SDR_fam"/>
</dbReference>
<accession>A0AAI9V6Q9</accession>
<keyword evidence="2" id="KW-1185">Reference proteome</keyword>
<reference evidence="1" key="1">
    <citation type="submission" date="2016-11" db="EMBL/GenBank/DDBJ databases">
        <title>The genome sequence of Colletotrichum cuscutae.</title>
        <authorList>
            <person name="Baroncelli R."/>
        </authorList>
    </citation>
    <scope>NUCLEOTIDE SEQUENCE</scope>
    <source>
        <strain evidence="1">IMI 304802</strain>
    </source>
</reference>
<name>A0AAI9V6Q9_9PEZI</name>
<sequence>MAVYLASRGASLAISNVQSEALKAVAGKLKTSIPGIRVEATVVDISKPEKVRDWFQDTKKIFGRLDRTAAQH</sequence>